<evidence type="ECO:0000313" key="1">
    <source>
        <dbReference type="EMBL" id="CAD2207406.1"/>
    </source>
</evidence>
<name>A0A6V7Y789_MELEN</name>
<dbReference type="EMBL" id="CAJEWN010003361">
    <property type="protein sequence ID" value="CAD2207406.1"/>
    <property type="molecule type" value="Genomic_DNA"/>
</dbReference>
<evidence type="ECO:0000313" key="2">
    <source>
        <dbReference type="Proteomes" id="UP000580250"/>
    </source>
</evidence>
<dbReference type="AlphaFoldDB" id="A0A6V7Y789"/>
<gene>
    <name evidence="1" type="ORF">MENT_LOCUS61331</name>
</gene>
<organism evidence="1 2">
    <name type="scientific">Meloidogyne enterolobii</name>
    <name type="common">Root-knot nematode worm</name>
    <name type="synonym">Meloidogyne mayaguensis</name>
    <dbReference type="NCBI Taxonomy" id="390850"/>
    <lineage>
        <taxon>Eukaryota</taxon>
        <taxon>Metazoa</taxon>
        <taxon>Ecdysozoa</taxon>
        <taxon>Nematoda</taxon>
        <taxon>Chromadorea</taxon>
        <taxon>Rhabditida</taxon>
        <taxon>Tylenchina</taxon>
        <taxon>Tylenchomorpha</taxon>
        <taxon>Tylenchoidea</taxon>
        <taxon>Meloidogynidae</taxon>
        <taxon>Meloidogyninae</taxon>
        <taxon>Meloidogyne</taxon>
    </lineage>
</organism>
<proteinExistence type="predicted"/>
<accession>A0A6V7Y789</accession>
<protein>
    <submittedName>
        <fullName evidence="1">Uncharacterized protein</fullName>
    </submittedName>
</protein>
<dbReference type="Proteomes" id="UP000580250">
    <property type="component" value="Unassembled WGS sequence"/>
</dbReference>
<comment type="caution">
    <text evidence="1">The sequence shown here is derived from an EMBL/GenBank/DDBJ whole genome shotgun (WGS) entry which is preliminary data.</text>
</comment>
<reference evidence="1 2" key="1">
    <citation type="submission" date="2020-08" db="EMBL/GenBank/DDBJ databases">
        <authorList>
            <person name="Koutsovoulos G."/>
            <person name="Danchin GJ E."/>
        </authorList>
    </citation>
    <scope>NUCLEOTIDE SEQUENCE [LARGE SCALE GENOMIC DNA]</scope>
</reference>
<sequence>MSFAQSVLICSNTSTDLANFSCCALRLVMLSGFTPLSDNSLIDFIYPMVLFLSGPNLILSGPAKVRFAIYYFNFKYNF</sequence>